<feature type="region of interest" description="Disordered" evidence="5">
    <location>
        <begin position="134"/>
        <end position="165"/>
    </location>
</feature>
<keyword evidence="3 6" id="KW-0732">Signal</keyword>
<sequence>MNSFKKTLVMAIALPLALGSASALAYGGGKSHHGGKGGCGMMDGGKKMFRALDLTSEQKTQMKELRESHREQRQANDDVREARKASHQQMQQLLLAENFDEAAVRQLAQQMSEQQLDRRVAMLKNRHEMLNILTPEQKTKLQQLQSERMAKCEARRDERRATQSN</sequence>
<dbReference type="EMBL" id="LVHF01000015">
    <property type="protein sequence ID" value="OAN17023.1"/>
    <property type="molecule type" value="Genomic_DNA"/>
</dbReference>
<evidence type="ECO:0000256" key="3">
    <source>
        <dbReference type="ARBA" id="ARBA00022729"/>
    </source>
</evidence>
<comment type="subcellular location">
    <subcellularLocation>
        <location evidence="1">Periplasm</location>
    </subcellularLocation>
</comment>
<evidence type="ECO:0000256" key="2">
    <source>
        <dbReference type="ARBA" id="ARBA00008441"/>
    </source>
</evidence>
<dbReference type="Gene3D" id="1.20.120.1490">
    <property type="match status" value="1"/>
</dbReference>
<dbReference type="RefSeq" id="WP_068330528.1">
    <property type="nucleotide sequence ID" value="NZ_LVHF01000015.1"/>
</dbReference>
<feature type="signal peptide" evidence="6">
    <location>
        <begin position="1"/>
        <end position="25"/>
    </location>
</feature>
<dbReference type="NCBIfam" id="NF009391">
    <property type="entry name" value="PRK12750.1"/>
    <property type="match status" value="1"/>
</dbReference>
<reference evidence="7 8" key="1">
    <citation type="submission" date="2016-03" db="EMBL/GenBank/DDBJ databases">
        <title>Photobacterium proteolyticum sp. nov. a protease producing bacterium isolated from ocean sediments of Laizhou Bay.</title>
        <authorList>
            <person name="Li Y."/>
        </authorList>
    </citation>
    <scope>NUCLEOTIDE SEQUENCE [LARGE SCALE GENOMIC DNA]</scope>
    <source>
        <strain evidence="7 8">R-40508</strain>
    </source>
</reference>
<evidence type="ECO:0000256" key="6">
    <source>
        <dbReference type="SAM" id="SignalP"/>
    </source>
</evidence>
<evidence type="ECO:0000313" key="7">
    <source>
        <dbReference type="EMBL" id="OAN17023.1"/>
    </source>
</evidence>
<evidence type="ECO:0000256" key="1">
    <source>
        <dbReference type="ARBA" id="ARBA00004418"/>
    </source>
</evidence>
<dbReference type="CDD" id="cd09916">
    <property type="entry name" value="CpxP_like"/>
    <property type="match status" value="1"/>
</dbReference>
<proteinExistence type="inferred from homology"/>
<gene>
    <name evidence="7" type="primary">cpxP</name>
    <name evidence="7" type="ORF">A3K86_08805</name>
</gene>
<dbReference type="GO" id="GO:0030288">
    <property type="term" value="C:outer membrane-bounded periplasmic space"/>
    <property type="evidence" value="ECO:0007669"/>
    <property type="project" value="TreeGrafter"/>
</dbReference>
<evidence type="ECO:0000256" key="4">
    <source>
        <dbReference type="ARBA" id="ARBA00022764"/>
    </source>
</evidence>
<dbReference type="AlphaFoldDB" id="A0A178KJX7"/>
<dbReference type="PANTHER" id="PTHR38102">
    <property type="entry name" value="PERIPLASMIC CHAPERONE SPY"/>
    <property type="match status" value="1"/>
</dbReference>
<keyword evidence="4" id="KW-0574">Periplasm</keyword>
<dbReference type="Pfam" id="PF07813">
    <property type="entry name" value="LTXXQ"/>
    <property type="match status" value="1"/>
</dbReference>
<feature type="compositionally biased region" description="Polar residues" evidence="5">
    <location>
        <begin position="134"/>
        <end position="146"/>
    </location>
</feature>
<feature type="compositionally biased region" description="Basic and acidic residues" evidence="5">
    <location>
        <begin position="148"/>
        <end position="165"/>
    </location>
</feature>
<feature type="chain" id="PRO_5008090394" evidence="6">
    <location>
        <begin position="26"/>
        <end position="165"/>
    </location>
</feature>
<dbReference type="GO" id="GO:0051082">
    <property type="term" value="F:unfolded protein binding"/>
    <property type="evidence" value="ECO:0007669"/>
    <property type="project" value="TreeGrafter"/>
</dbReference>
<protein>
    <submittedName>
        <fullName evidence="7">Repressor CpxP</fullName>
    </submittedName>
</protein>
<evidence type="ECO:0000256" key="5">
    <source>
        <dbReference type="SAM" id="MobiDB-lite"/>
    </source>
</evidence>
<dbReference type="OrthoDB" id="6105813at2"/>
<comment type="caution">
    <text evidence="7">The sequence shown here is derived from an EMBL/GenBank/DDBJ whole genome shotgun (WGS) entry which is preliminary data.</text>
</comment>
<comment type="similarity">
    <text evidence="2">Belongs to the CpxP/Spy family.</text>
</comment>
<feature type="compositionally biased region" description="Basic and acidic residues" evidence="5">
    <location>
        <begin position="61"/>
        <end position="84"/>
    </location>
</feature>
<name>A0A178KJX7_9GAMM</name>
<keyword evidence="8" id="KW-1185">Reference proteome</keyword>
<dbReference type="Proteomes" id="UP000078503">
    <property type="component" value="Unassembled WGS sequence"/>
</dbReference>
<accession>A0A178KJX7</accession>
<dbReference type="InterPro" id="IPR012899">
    <property type="entry name" value="LTXXQ"/>
</dbReference>
<feature type="region of interest" description="Disordered" evidence="5">
    <location>
        <begin position="61"/>
        <end position="87"/>
    </location>
</feature>
<dbReference type="PANTHER" id="PTHR38102:SF1">
    <property type="entry name" value="PERIPLASMIC CHAPERONE SPY"/>
    <property type="match status" value="1"/>
</dbReference>
<dbReference type="STRING" id="858640.A3K86_08805"/>
<dbReference type="InterPro" id="IPR052211">
    <property type="entry name" value="Cpx_auxiliary_protein"/>
</dbReference>
<evidence type="ECO:0000313" key="8">
    <source>
        <dbReference type="Proteomes" id="UP000078503"/>
    </source>
</evidence>
<organism evidence="7 8">
    <name type="scientific">Photobacterium jeanii</name>
    <dbReference type="NCBI Taxonomy" id="858640"/>
    <lineage>
        <taxon>Bacteria</taxon>
        <taxon>Pseudomonadati</taxon>
        <taxon>Pseudomonadota</taxon>
        <taxon>Gammaproteobacteria</taxon>
        <taxon>Vibrionales</taxon>
        <taxon>Vibrionaceae</taxon>
        <taxon>Photobacterium</taxon>
    </lineage>
</organism>